<dbReference type="Proteomes" id="UP000245466">
    <property type="component" value="Unassembled WGS sequence"/>
</dbReference>
<reference evidence="2 3" key="1">
    <citation type="submission" date="2018-04" db="EMBL/GenBank/DDBJ databases">
        <title>Genomic Encyclopedia of Type Strains, Phase IV (KMG-IV): sequencing the most valuable type-strain genomes for metagenomic binning, comparative biology and taxonomic classification.</title>
        <authorList>
            <person name="Goeker M."/>
        </authorList>
    </citation>
    <scope>NUCLEOTIDE SEQUENCE [LARGE SCALE GENOMIC DNA]</scope>
    <source>
        <strain evidence="2 3">DSM 100231</strain>
    </source>
</reference>
<keyword evidence="3" id="KW-1185">Reference proteome</keyword>
<feature type="signal peptide" evidence="1">
    <location>
        <begin position="1"/>
        <end position="19"/>
    </location>
</feature>
<comment type="caution">
    <text evidence="2">The sequence shown here is derived from an EMBL/GenBank/DDBJ whole genome shotgun (WGS) entry which is preliminary data.</text>
</comment>
<gene>
    <name evidence="2" type="ORF">C8E01_101174</name>
</gene>
<evidence type="ECO:0000313" key="2">
    <source>
        <dbReference type="EMBL" id="PVY43818.1"/>
    </source>
</evidence>
<dbReference type="RefSeq" id="WP_116541485.1">
    <property type="nucleotide sequence ID" value="NZ_QEKI01000001.1"/>
</dbReference>
<evidence type="ECO:0000313" key="3">
    <source>
        <dbReference type="Proteomes" id="UP000245466"/>
    </source>
</evidence>
<feature type="chain" id="PRO_5015624560" evidence="1">
    <location>
        <begin position="20"/>
        <end position="147"/>
    </location>
</feature>
<dbReference type="EMBL" id="QEKI01000001">
    <property type="protein sequence ID" value="PVY43818.1"/>
    <property type="molecule type" value="Genomic_DNA"/>
</dbReference>
<protein>
    <submittedName>
        <fullName evidence="2">Uncharacterized protein</fullName>
    </submittedName>
</protein>
<sequence>MKLKAVYLPFALLSLFAFTSCDKTEEVIPEPEAVDKTVAFQVFGNQDFSYSRYGEEEVTIQLVITRKNKEAVDAIETTVFDSTFTMALKDVPVRANSMAIHKTVPAVRDAQEDVYIGTSYSYRQESFGKNQTFPTDQVEKTFQLTIY</sequence>
<proteinExistence type="predicted"/>
<dbReference type="AlphaFoldDB" id="A0A2U1B593"/>
<dbReference type="OrthoDB" id="853344at2"/>
<evidence type="ECO:0000256" key="1">
    <source>
        <dbReference type="SAM" id="SignalP"/>
    </source>
</evidence>
<organism evidence="2 3">
    <name type="scientific">Pontibacter virosus</name>
    <dbReference type="NCBI Taxonomy" id="1765052"/>
    <lineage>
        <taxon>Bacteria</taxon>
        <taxon>Pseudomonadati</taxon>
        <taxon>Bacteroidota</taxon>
        <taxon>Cytophagia</taxon>
        <taxon>Cytophagales</taxon>
        <taxon>Hymenobacteraceae</taxon>
        <taxon>Pontibacter</taxon>
    </lineage>
</organism>
<keyword evidence="1" id="KW-0732">Signal</keyword>
<dbReference type="PROSITE" id="PS51257">
    <property type="entry name" value="PROKAR_LIPOPROTEIN"/>
    <property type="match status" value="1"/>
</dbReference>
<name>A0A2U1B593_9BACT</name>
<accession>A0A2U1B593</accession>